<dbReference type="RefSeq" id="WP_069325808.1">
    <property type="nucleotide sequence ID" value="NZ_MDER01000022.1"/>
</dbReference>
<evidence type="ECO:0008006" key="3">
    <source>
        <dbReference type="Google" id="ProtNLM"/>
    </source>
</evidence>
<accession>A0A1E3L8V6</accession>
<dbReference type="AlphaFoldDB" id="A0A1E3L8V6"/>
<reference evidence="1 2" key="1">
    <citation type="submission" date="2016-08" db="EMBL/GenBank/DDBJ databases">
        <title>Genome sequencing of Paenibacillus sp. TI45-13ar, isolated from Korean traditional nuruk.</title>
        <authorList>
            <person name="Kim S.-J."/>
        </authorList>
    </citation>
    <scope>NUCLEOTIDE SEQUENCE [LARGE SCALE GENOMIC DNA]</scope>
    <source>
        <strain evidence="1 2">TI45-13ar</strain>
    </source>
</reference>
<gene>
    <name evidence="1" type="ORF">PTI45_00317</name>
</gene>
<keyword evidence="2" id="KW-1185">Reference proteome</keyword>
<protein>
    <recommendedName>
        <fullName evidence="3">Apea-like HEPN domain-containing protein</fullName>
    </recommendedName>
</protein>
<comment type="caution">
    <text evidence="1">The sequence shown here is derived from an EMBL/GenBank/DDBJ whole genome shotgun (WGS) entry which is preliminary data.</text>
</comment>
<dbReference type="Proteomes" id="UP000094578">
    <property type="component" value="Unassembled WGS sequence"/>
</dbReference>
<dbReference type="EMBL" id="MDER01000022">
    <property type="protein sequence ID" value="ODP30247.1"/>
    <property type="molecule type" value="Genomic_DNA"/>
</dbReference>
<proteinExistence type="predicted"/>
<sequence>MEKYILYNATSENLLEINEFFVEYTNDKIEKLYIKVINEPITNPEYGKVSIFVYFKNNVNYNDVVDIGDRVVDEFLNYLSYTMKIGFSKSISTYNNFEENLSINNSMIVKLKIACPLNQDTIDETLKNIAEKPLNVIFLEMYKSALNNNDDVARFMMLYSVLDFVISGTGQSRICKFAQQNSYPRSYRNTVKKRNECIFTYLRNKIGHTDDTVDFEDTKREMRNNVSKLADLLKKAIEFYS</sequence>
<name>A0A1E3L8V6_9BACL</name>
<evidence type="ECO:0000313" key="2">
    <source>
        <dbReference type="Proteomes" id="UP000094578"/>
    </source>
</evidence>
<evidence type="ECO:0000313" key="1">
    <source>
        <dbReference type="EMBL" id="ODP30247.1"/>
    </source>
</evidence>
<organism evidence="1 2">
    <name type="scientific">Paenibacillus nuruki</name>
    <dbReference type="NCBI Taxonomy" id="1886670"/>
    <lineage>
        <taxon>Bacteria</taxon>
        <taxon>Bacillati</taxon>
        <taxon>Bacillota</taxon>
        <taxon>Bacilli</taxon>
        <taxon>Bacillales</taxon>
        <taxon>Paenibacillaceae</taxon>
        <taxon>Paenibacillus</taxon>
    </lineage>
</organism>